<evidence type="ECO:0000313" key="1">
    <source>
        <dbReference type="EMBL" id="KAK9169866.1"/>
    </source>
</evidence>
<gene>
    <name evidence="1" type="ORF">Syun_002006</name>
</gene>
<comment type="caution">
    <text evidence="1">The sequence shown here is derived from an EMBL/GenBank/DDBJ whole genome shotgun (WGS) entry which is preliminary data.</text>
</comment>
<keyword evidence="2" id="KW-1185">Reference proteome</keyword>
<reference evidence="1 2" key="1">
    <citation type="submission" date="2024-01" db="EMBL/GenBank/DDBJ databases">
        <title>Genome assemblies of Stephania.</title>
        <authorList>
            <person name="Yang L."/>
        </authorList>
    </citation>
    <scope>NUCLEOTIDE SEQUENCE [LARGE SCALE GENOMIC DNA]</scope>
    <source>
        <strain evidence="1">YNDBR</strain>
        <tissue evidence="1">Leaf</tissue>
    </source>
</reference>
<sequence length="76" mass="8250">MPKKSRALIMNSFASLVLGIDGLTFSAIVIRIKFKLSLLDRSQASYKDFSSSELASVMAAGFSSTMIDRSRSITPS</sequence>
<protein>
    <submittedName>
        <fullName evidence="1">Uncharacterized protein</fullName>
    </submittedName>
</protein>
<name>A0AAP0LEZ8_9MAGN</name>
<dbReference type="AlphaFoldDB" id="A0AAP0LEZ8"/>
<dbReference type="EMBL" id="JBBNAF010000001">
    <property type="protein sequence ID" value="KAK9169866.1"/>
    <property type="molecule type" value="Genomic_DNA"/>
</dbReference>
<proteinExistence type="predicted"/>
<evidence type="ECO:0000313" key="2">
    <source>
        <dbReference type="Proteomes" id="UP001420932"/>
    </source>
</evidence>
<organism evidence="1 2">
    <name type="scientific">Stephania yunnanensis</name>
    <dbReference type="NCBI Taxonomy" id="152371"/>
    <lineage>
        <taxon>Eukaryota</taxon>
        <taxon>Viridiplantae</taxon>
        <taxon>Streptophyta</taxon>
        <taxon>Embryophyta</taxon>
        <taxon>Tracheophyta</taxon>
        <taxon>Spermatophyta</taxon>
        <taxon>Magnoliopsida</taxon>
        <taxon>Ranunculales</taxon>
        <taxon>Menispermaceae</taxon>
        <taxon>Menispermoideae</taxon>
        <taxon>Cissampelideae</taxon>
        <taxon>Stephania</taxon>
    </lineage>
</organism>
<dbReference type="Proteomes" id="UP001420932">
    <property type="component" value="Unassembled WGS sequence"/>
</dbReference>
<accession>A0AAP0LEZ8</accession>